<evidence type="ECO:0000313" key="2">
    <source>
        <dbReference type="EMBL" id="NMM65473.1"/>
    </source>
</evidence>
<reference evidence="2 3" key="1">
    <citation type="submission" date="2020-06" db="EMBL/GenBank/DDBJ databases">
        <title>Complete Genome Sequence of Clostridium muelleri sp. nov. P21T, an Acid-Alcohol Producing Acetogen Isolated from Old Hay.</title>
        <authorList>
            <person name="Duncan K.E."/>
            <person name="Tanner R.S."/>
        </authorList>
    </citation>
    <scope>NUCLEOTIDE SEQUENCE [LARGE SCALE GENOMIC DNA]</scope>
    <source>
        <strain evidence="2 3">P21</strain>
    </source>
</reference>
<keyword evidence="1" id="KW-0175">Coiled coil</keyword>
<organism evidence="2 3">
    <name type="scientific">Clostridium muellerianum</name>
    <dbReference type="NCBI Taxonomy" id="2716538"/>
    <lineage>
        <taxon>Bacteria</taxon>
        <taxon>Bacillati</taxon>
        <taxon>Bacillota</taxon>
        <taxon>Clostridia</taxon>
        <taxon>Eubacteriales</taxon>
        <taxon>Clostridiaceae</taxon>
        <taxon>Clostridium</taxon>
    </lineage>
</organism>
<gene>
    <name evidence="2" type="ORF">HBE96_23120</name>
</gene>
<protein>
    <submittedName>
        <fullName evidence="2">Uncharacterized protein</fullName>
    </submittedName>
</protein>
<keyword evidence="3" id="KW-1185">Reference proteome</keyword>
<sequence>MENKNVMILNVQAKDVINGGYIVDKTSKKDIDELYKAKKRVFRKYRGSMDYSLLTIYLQKNHKKFVKYNKNKNRLYSNNIITVNFDYSYESEDLQETKTKISELYKELRGIKKNKTNTPIIQTKKDEIANLKEHKKSSELSTQELRQKLYKDGFTLNVNDKEITYVRLYRSSGSARDGKINFVNKDYYKDIITYAMAGLEYKDKNDLDLPSIEAYISLIASSITDTFQMSPKNVLFIDDITSTFTDTVMGTELTNIIKNENGKIVKGDLKTDILETKITNKITDGEALLDKSIFLDTGLEDKAVMQIRNRHYKGTGINTDIQAFFKEHGITDISQLKGKTLAKKIEDIKLITTKSSIKYLKFNKTFEDWCKIADDTWGICKTDKGQHHNFNEMASTHYQLLNTLGMSYKEMEQFLKPTIEYIKLLKNDVTVFKLHLGLLVDGTLKEILINSDENFDTTELDDFKSDSEFILNMLKINEDFINTPICKKFREEIITNYKKNVKKGHVLINGTYATVISNPYEYLLASVGKYKNVSETLQPQQCYCKKYTEGEDILAVRSPQPTMSNVTVMENTYCKEFDTYFNFTDNVIVISSIGWNIMEQLSSLDFDGDACLITNSKLLTQKCKQLEEDKITVNGKLVKRFLVSTDFTTKSSIDRSYTPENLCDTDIKCAEGKIGECINLVQMLNSVYWDRKYKGEKEIKKGILTKEDLEEGLLELYKDISNLNVLSCIIIDSAKKESPITAKTEMDKIRQKGYLGREETKIYNKETKEWEEKEVGIRPYFFKFLNGGKKYKFNKYDTGMDYLVKIMNKGNDRKAENDKTIPLKNILVKQKINKANRKKIQRFINLVEKEREKIKAVFTKSEENAQKSDEEKYKKYKEIKDEYKQKIEEGIELTSITVYAIIKRLDKATAILEDNRKILNQKLKDTKKSGVSKEEIKDSIELLKNKFVIDNEEYITYKRIGRLILRHLHNIDSVQFLSCFIVKPNATTTIYRSKDGDIEIYGVKYKKL</sequence>
<feature type="coiled-coil region" evidence="1">
    <location>
        <begin position="866"/>
        <end position="922"/>
    </location>
</feature>
<evidence type="ECO:0000256" key="1">
    <source>
        <dbReference type="SAM" id="Coils"/>
    </source>
</evidence>
<dbReference type="AlphaFoldDB" id="A0A7Y0EL46"/>
<evidence type="ECO:0000313" key="3">
    <source>
        <dbReference type="Proteomes" id="UP000537131"/>
    </source>
</evidence>
<dbReference type="Proteomes" id="UP000537131">
    <property type="component" value="Unassembled WGS sequence"/>
</dbReference>
<proteinExistence type="predicted"/>
<accession>A0A7Y0EL46</accession>
<feature type="coiled-coil region" evidence="1">
    <location>
        <begin position="94"/>
        <end position="148"/>
    </location>
</feature>
<name>A0A7Y0EL46_9CLOT</name>
<comment type="caution">
    <text evidence="2">The sequence shown here is derived from an EMBL/GenBank/DDBJ whole genome shotgun (WGS) entry which is preliminary data.</text>
</comment>
<dbReference type="RefSeq" id="WP_169300054.1">
    <property type="nucleotide sequence ID" value="NZ_JABBNI010000065.1"/>
</dbReference>
<dbReference type="EMBL" id="JABBNI010000065">
    <property type="protein sequence ID" value="NMM65473.1"/>
    <property type="molecule type" value="Genomic_DNA"/>
</dbReference>